<reference evidence="1 2" key="2">
    <citation type="submission" date="2013-02" db="EMBL/GenBank/DDBJ databases">
        <title>The Genome Sequence of Plasmodium falciparum Tanzania (2000708).</title>
        <authorList>
            <consortium name="The Broad Institute Genome Sequencing Platform"/>
            <consortium name="The Broad Institute Genome Sequencing Center for Infectious Disease"/>
            <person name="Neafsey D."/>
            <person name="Cheeseman I."/>
            <person name="Volkman S."/>
            <person name="Adams J."/>
            <person name="Walker B."/>
            <person name="Young S.K."/>
            <person name="Zeng Q."/>
            <person name="Gargeya S."/>
            <person name="Fitzgerald M."/>
            <person name="Haas B."/>
            <person name="Abouelleil A."/>
            <person name="Alvarado L."/>
            <person name="Arachchi H.M."/>
            <person name="Berlin A.M."/>
            <person name="Chapman S.B."/>
            <person name="Dewar J."/>
            <person name="Goldberg J."/>
            <person name="Griggs A."/>
            <person name="Gujja S."/>
            <person name="Hansen M."/>
            <person name="Howarth C."/>
            <person name="Imamovic A."/>
            <person name="Larimer J."/>
            <person name="McCowan C."/>
            <person name="Murphy C."/>
            <person name="Neiman D."/>
            <person name="Pearson M."/>
            <person name="Priest M."/>
            <person name="Roberts A."/>
            <person name="Saif S."/>
            <person name="Shea T."/>
            <person name="Sisk P."/>
            <person name="Sykes S."/>
            <person name="Wortman J."/>
            <person name="Nusbaum C."/>
            <person name="Birren B."/>
        </authorList>
    </citation>
    <scope>NUCLEOTIDE SEQUENCE [LARGE SCALE GENOMIC DNA]</scope>
    <source>
        <strain evidence="2">Tanzania (2000708)</strain>
    </source>
</reference>
<gene>
    <name evidence="1" type="ORF">PFTANZ_03542</name>
</gene>
<dbReference type="EMBL" id="KI926448">
    <property type="protein sequence ID" value="ETW35742.1"/>
    <property type="molecule type" value="Genomic_DNA"/>
</dbReference>
<name>A0A024W4X7_PLAFA</name>
<organism evidence="1 2">
    <name type="scientific">Plasmodium falciparum Tanzania</name>
    <name type="common">2000708</name>
    <dbReference type="NCBI Taxonomy" id="1036725"/>
    <lineage>
        <taxon>Eukaryota</taxon>
        <taxon>Sar</taxon>
        <taxon>Alveolata</taxon>
        <taxon>Apicomplexa</taxon>
        <taxon>Aconoidasida</taxon>
        <taxon>Haemosporida</taxon>
        <taxon>Plasmodiidae</taxon>
        <taxon>Plasmodium</taxon>
        <taxon>Plasmodium (Laverania)</taxon>
    </lineage>
</organism>
<evidence type="ECO:0000313" key="1">
    <source>
        <dbReference type="EMBL" id="ETW35742.1"/>
    </source>
</evidence>
<protein>
    <submittedName>
        <fullName evidence="1">Uncharacterized protein</fullName>
    </submittedName>
</protein>
<reference evidence="1 2" key="1">
    <citation type="submission" date="2013-02" db="EMBL/GenBank/DDBJ databases">
        <title>The Genome Annotation of Plasmodium falciparum Tanzania (2000708).</title>
        <authorList>
            <consortium name="The Broad Institute Genome Sequencing Platform"/>
            <consortium name="The Broad Institute Genome Sequencing Center for Infectious Disease"/>
            <person name="Neafsey D."/>
            <person name="Hoffman S."/>
            <person name="Volkman S."/>
            <person name="Rosenthal P."/>
            <person name="Walker B."/>
            <person name="Young S.K."/>
            <person name="Zeng Q."/>
            <person name="Gargeya S."/>
            <person name="Fitzgerald M."/>
            <person name="Haas B."/>
            <person name="Abouelleil A."/>
            <person name="Allen A.W."/>
            <person name="Alvarado L."/>
            <person name="Arachchi H.M."/>
            <person name="Berlin A.M."/>
            <person name="Chapman S.B."/>
            <person name="Gainer-Dewar J."/>
            <person name="Goldberg J."/>
            <person name="Griggs A."/>
            <person name="Gujja S."/>
            <person name="Hansen M."/>
            <person name="Howarth C."/>
            <person name="Imamovic A."/>
            <person name="Ireland A."/>
            <person name="Larimer J."/>
            <person name="McCowan C."/>
            <person name="Murphy C."/>
            <person name="Pearson M."/>
            <person name="Poon T.W."/>
            <person name="Priest M."/>
            <person name="Roberts A."/>
            <person name="Saif S."/>
            <person name="Shea T."/>
            <person name="Sisk P."/>
            <person name="Sykes S."/>
            <person name="Wortman J."/>
            <person name="Nusbaum C."/>
            <person name="Birren B."/>
        </authorList>
    </citation>
    <scope>NUCLEOTIDE SEQUENCE [LARGE SCALE GENOMIC DNA]</scope>
    <source>
        <strain evidence="2">Tanzania (2000708)</strain>
    </source>
</reference>
<dbReference type="Proteomes" id="UP000030708">
    <property type="component" value="Unassembled WGS sequence"/>
</dbReference>
<proteinExistence type="predicted"/>
<evidence type="ECO:0000313" key="2">
    <source>
        <dbReference type="Proteomes" id="UP000030708"/>
    </source>
</evidence>
<sequence>MNRIYNSQINILFDLTKLKHIPSNFCDNNIIMCLFNIHNNTKIKEKISQKQCFFFFLFPFFVNNNENKNSDRCINKMIIILRDNFTSKL</sequence>
<dbReference type="AlphaFoldDB" id="A0A024W4X7"/>
<accession>A0A024W4X7</accession>